<accession>M0MQJ3</accession>
<organism evidence="2 3">
    <name type="scientific">Halococcus saccharolyticus DSM 5350</name>
    <dbReference type="NCBI Taxonomy" id="1227455"/>
    <lineage>
        <taxon>Archaea</taxon>
        <taxon>Methanobacteriati</taxon>
        <taxon>Methanobacteriota</taxon>
        <taxon>Stenosarchaea group</taxon>
        <taxon>Halobacteria</taxon>
        <taxon>Halobacteriales</taxon>
        <taxon>Halococcaceae</taxon>
        <taxon>Halococcus</taxon>
    </lineage>
</organism>
<protein>
    <submittedName>
        <fullName evidence="2">Uncharacterized protein</fullName>
    </submittedName>
</protein>
<dbReference type="STRING" id="1227455.C449_01032"/>
<sequence>MSNSTNADDVELTDNQRDAFEILHDRPVTKSELAEELACPENTAKYYIEALRKAGVEIENDPATFEYYLPDVHDEPEPEEPEDEGPNEDDDLGPKELELIAELPATPDELSTELGLSENLVNAYIESIEDKGVSVGIDKDFEDDDAEWVFHLPDQPKIRRVATKHTGSKTREANDWATEMEATILRRLKRKDPLVATQAPDPGNEDFVAHLTDAHMGDVVEDERGREVFNPDICEASIEHFTQKALDMKELMEPVSQFDTAHLLWGGDMLTNENIYDGQAFDISMMLGDQMAAAVDALTQQAKSFAEAFDTVQIVAQPGNHGKTRASGVSKQANMDLICYRWIQDRLIEAGYDNINFLEAEATEYRNFELRNGEWRGHLRHGHNSLKHVDSTGASSRDWRGWWAQHSFNIAYRGHFHESRRENVMNQPHVIESPSMKPGDEFAEKIGQPDASTHRKLGTIHGCSDKRPHTWEYVIDDIDMEHAG</sequence>
<proteinExistence type="predicted"/>
<evidence type="ECO:0000313" key="3">
    <source>
        <dbReference type="Proteomes" id="UP000011669"/>
    </source>
</evidence>
<feature type="region of interest" description="Disordered" evidence="1">
    <location>
        <begin position="71"/>
        <end position="93"/>
    </location>
</feature>
<dbReference type="PATRIC" id="fig|1227455.4.peg.211"/>
<dbReference type="InParanoid" id="M0MQJ3"/>
<reference evidence="2 3" key="1">
    <citation type="journal article" date="2014" name="PLoS Genet.">
        <title>Phylogenetically driven sequencing of extremely halophilic archaea reveals strategies for static and dynamic osmo-response.</title>
        <authorList>
            <person name="Becker E.A."/>
            <person name="Seitzer P.M."/>
            <person name="Tritt A."/>
            <person name="Larsen D."/>
            <person name="Krusor M."/>
            <person name="Yao A.I."/>
            <person name="Wu D."/>
            <person name="Madern D."/>
            <person name="Eisen J.A."/>
            <person name="Darling A.E."/>
            <person name="Facciotti M.T."/>
        </authorList>
    </citation>
    <scope>NUCLEOTIDE SEQUENCE [LARGE SCALE GENOMIC DNA]</scope>
    <source>
        <strain evidence="2 3">DSM 5350</strain>
    </source>
</reference>
<dbReference type="SUPFAM" id="SSF56300">
    <property type="entry name" value="Metallo-dependent phosphatases"/>
    <property type="match status" value="1"/>
</dbReference>
<comment type="caution">
    <text evidence="2">The sequence shown here is derived from an EMBL/GenBank/DDBJ whole genome shotgun (WGS) entry which is preliminary data.</text>
</comment>
<keyword evidence="3" id="KW-1185">Reference proteome</keyword>
<dbReference type="Proteomes" id="UP000011669">
    <property type="component" value="Unassembled WGS sequence"/>
</dbReference>
<name>M0MQJ3_9EURY</name>
<dbReference type="InterPro" id="IPR029052">
    <property type="entry name" value="Metallo-depent_PP-like"/>
</dbReference>
<gene>
    <name evidence="2" type="ORF">C449_01032</name>
</gene>
<dbReference type="OrthoDB" id="199411at2157"/>
<dbReference type="RefSeq" id="WP_006076013.1">
    <property type="nucleotide sequence ID" value="NZ_AOMD01000003.1"/>
</dbReference>
<dbReference type="AlphaFoldDB" id="M0MQJ3"/>
<evidence type="ECO:0000313" key="2">
    <source>
        <dbReference type="EMBL" id="EMA47603.1"/>
    </source>
</evidence>
<feature type="compositionally biased region" description="Acidic residues" evidence="1">
    <location>
        <begin position="74"/>
        <end position="91"/>
    </location>
</feature>
<evidence type="ECO:0000256" key="1">
    <source>
        <dbReference type="SAM" id="MobiDB-lite"/>
    </source>
</evidence>
<dbReference type="EMBL" id="AOMD01000003">
    <property type="protein sequence ID" value="EMA47603.1"/>
    <property type="molecule type" value="Genomic_DNA"/>
</dbReference>